<sequence>MCIQHRFILGASTCDLRIELAERLEMPEHGEEGLIAVDLRASTLFREGHKNSPEKELQKTQRPHAATPVWRAARLSGHVDLL</sequence>
<dbReference type="Proteomes" id="UP000195221">
    <property type="component" value="Unassembled WGS sequence"/>
</dbReference>
<proteinExistence type="predicted"/>
<protein>
    <submittedName>
        <fullName evidence="2">Uncharacterized protein</fullName>
    </submittedName>
</protein>
<evidence type="ECO:0000313" key="2">
    <source>
        <dbReference type="EMBL" id="OTP79398.1"/>
    </source>
</evidence>
<dbReference type="EMBL" id="NBTY01000199">
    <property type="protein sequence ID" value="OTP66699.1"/>
    <property type="molecule type" value="Genomic_DNA"/>
</dbReference>
<name>A0A242N701_CABSO</name>
<evidence type="ECO:0000313" key="4">
    <source>
        <dbReference type="Proteomes" id="UP000195221"/>
    </source>
</evidence>
<gene>
    <name evidence="1" type="ORF">PAMC26510_33225</name>
    <name evidence="2" type="ORF">PAMC26577_00625</name>
</gene>
<dbReference type="Proteomes" id="UP000194546">
    <property type="component" value="Unassembled WGS sequence"/>
</dbReference>
<evidence type="ECO:0000313" key="3">
    <source>
        <dbReference type="Proteomes" id="UP000194546"/>
    </source>
</evidence>
<reference evidence="1 3" key="1">
    <citation type="submission" date="2017-03" db="EMBL/GenBank/DDBJ databases">
        <title>Genome analysis of strain PAMC 26510.</title>
        <authorList>
            <person name="Oh H.-M."/>
            <person name="Yang J.-A."/>
        </authorList>
    </citation>
    <scope>NUCLEOTIDE SEQUENCE [LARGE SCALE GENOMIC DNA]</scope>
    <source>
        <strain evidence="1 3">PAMC 26510</strain>
    </source>
</reference>
<comment type="caution">
    <text evidence="2">The sequence shown here is derived from an EMBL/GenBank/DDBJ whole genome shotgun (WGS) entry which is preliminary data.</text>
</comment>
<reference evidence="2 4" key="2">
    <citation type="submission" date="2017-03" db="EMBL/GenBank/DDBJ databases">
        <title>Genome analysis of strain PAMC 26577.</title>
        <authorList>
            <person name="Oh H.-M."/>
            <person name="Yang J.-A."/>
        </authorList>
    </citation>
    <scope>NUCLEOTIDE SEQUENCE [LARGE SCALE GENOMIC DNA]</scope>
    <source>
        <strain evidence="2 4">PAMC 26577</strain>
    </source>
</reference>
<dbReference type="EMBL" id="NBTZ01000009">
    <property type="protein sequence ID" value="OTP79398.1"/>
    <property type="molecule type" value="Genomic_DNA"/>
</dbReference>
<dbReference type="AlphaFoldDB" id="A0A242N701"/>
<organism evidence="2 4">
    <name type="scientific">Caballeronia sordidicola</name>
    <name type="common">Burkholderia sordidicola</name>
    <dbReference type="NCBI Taxonomy" id="196367"/>
    <lineage>
        <taxon>Bacteria</taxon>
        <taxon>Pseudomonadati</taxon>
        <taxon>Pseudomonadota</taxon>
        <taxon>Betaproteobacteria</taxon>
        <taxon>Burkholderiales</taxon>
        <taxon>Burkholderiaceae</taxon>
        <taxon>Caballeronia</taxon>
    </lineage>
</organism>
<evidence type="ECO:0000313" key="1">
    <source>
        <dbReference type="EMBL" id="OTP66699.1"/>
    </source>
</evidence>
<accession>A0A242N701</accession>